<evidence type="ECO:0000313" key="2">
    <source>
        <dbReference type="EMBL" id="CAL1533959.1"/>
    </source>
</evidence>
<sequence length="214" mass="23320">MTSANDNSVESQPSEKKPSYCSFAYCCVLSLLLCIYGVIVGYSITKLVIGGIYFHDCPLQPLLPIFLIVDAIVMLATVSTTQCLTRGRPEVKPKNGQCRTSAVQKAACGIAIMLILFHVAWLICGTIFVNDTRNTMYSPDHCINGTSGPTDLTTTTSHHLTETCLSCHEGLTDFTFVIVIIQWTLVGLVVFGLLIGLCCAFGSYIVCEKCLNFK</sequence>
<feature type="transmembrane region" description="Helical" evidence="1">
    <location>
        <begin position="62"/>
        <end position="85"/>
    </location>
</feature>
<comment type="caution">
    <text evidence="2">The sequence shown here is derived from an EMBL/GenBank/DDBJ whole genome shotgun (WGS) entry which is preliminary data.</text>
</comment>
<organism evidence="2 3">
    <name type="scientific">Lymnaea stagnalis</name>
    <name type="common">Great pond snail</name>
    <name type="synonym">Helix stagnalis</name>
    <dbReference type="NCBI Taxonomy" id="6523"/>
    <lineage>
        <taxon>Eukaryota</taxon>
        <taxon>Metazoa</taxon>
        <taxon>Spiralia</taxon>
        <taxon>Lophotrochozoa</taxon>
        <taxon>Mollusca</taxon>
        <taxon>Gastropoda</taxon>
        <taxon>Heterobranchia</taxon>
        <taxon>Euthyneura</taxon>
        <taxon>Panpulmonata</taxon>
        <taxon>Hygrophila</taxon>
        <taxon>Lymnaeoidea</taxon>
        <taxon>Lymnaeidae</taxon>
        <taxon>Lymnaea</taxon>
    </lineage>
</organism>
<protein>
    <submittedName>
        <fullName evidence="2">Uncharacterized protein</fullName>
    </submittedName>
</protein>
<dbReference type="EMBL" id="CAXITT010000157">
    <property type="protein sequence ID" value="CAL1533959.1"/>
    <property type="molecule type" value="Genomic_DNA"/>
</dbReference>
<keyword evidence="1" id="KW-0472">Membrane</keyword>
<dbReference type="PANTHER" id="PTHR33444">
    <property type="entry name" value="SI:DKEY-19B23.12-RELATED"/>
    <property type="match status" value="1"/>
</dbReference>
<accession>A0AAV2HIU6</accession>
<feature type="transmembrane region" description="Helical" evidence="1">
    <location>
        <begin position="20"/>
        <end position="42"/>
    </location>
</feature>
<dbReference type="InterPro" id="IPR040350">
    <property type="entry name" value="TMEM272"/>
</dbReference>
<dbReference type="Proteomes" id="UP001497497">
    <property type="component" value="Unassembled WGS sequence"/>
</dbReference>
<proteinExistence type="predicted"/>
<evidence type="ECO:0000313" key="3">
    <source>
        <dbReference type="Proteomes" id="UP001497497"/>
    </source>
</evidence>
<reference evidence="2 3" key="1">
    <citation type="submission" date="2024-04" db="EMBL/GenBank/DDBJ databases">
        <authorList>
            <consortium name="Genoscope - CEA"/>
            <person name="William W."/>
        </authorList>
    </citation>
    <scope>NUCLEOTIDE SEQUENCE [LARGE SCALE GENOMIC DNA]</scope>
</reference>
<keyword evidence="1" id="KW-1133">Transmembrane helix</keyword>
<feature type="transmembrane region" description="Helical" evidence="1">
    <location>
        <begin position="180"/>
        <end position="207"/>
    </location>
</feature>
<dbReference type="AlphaFoldDB" id="A0AAV2HIU6"/>
<feature type="transmembrane region" description="Helical" evidence="1">
    <location>
        <begin position="106"/>
        <end position="129"/>
    </location>
</feature>
<dbReference type="PANTHER" id="PTHR33444:SF2">
    <property type="entry name" value="MARVEL DOMAIN-CONTAINING PROTEIN"/>
    <property type="match status" value="1"/>
</dbReference>
<keyword evidence="1" id="KW-0812">Transmembrane</keyword>
<gene>
    <name evidence="2" type="ORF">GSLYS_00007919001</name>
</gene>
<evidence type="ECO:0000256" key="1">
    <source>
        <dbReference type="SAM" id="Phobius"/>
    </source>
</evidence>
<keyword evidence="3" id="KW-1185">Reference proteome</keyword>
<name>A0AAV2HIU6_LYMST</name>